<dbReference type="GO" id="GO:0005886">
    <property type="term" value="C:plasma membrane"/>
    <property type="evidence" value="ECO:0007669"/>
    <property type="project" value="UniProtKB-SubCell"/>
</dbReference>
<keyword evidence="13 20" id="KW-0249">Electron transport</keyword>
<feature type="transmembrane region" description="Helical" evidence="22">
    <location>
        <begin position="80"/>
        <end position="103"/>
    </location>
</feature>
<keyword evidence="15 19" id="KW-0408">Iron</keyword>
<keyword evidence="11 19" id="KW-0479">Metal-binding</keyword>
<evidence type="ECO:0000256" key="8">
    <source>
        <dbReference type="ARBA" id="ARBA00022617"/>
    </source>
</evidence>
<comment type="cofactor">
    <cofactor evidence="1">
        <name>heme b</name>
        <dbReference type="ChEBI" id="CHEBI:60344"/>
    </cofactor>
</comment>
<evidence type="ECO:0000256" key="20">
    <source>
        <dbReference type="RuleBase" id="RU000370"/>
    </source>
</evidence>
<keyword evidence="10 20" id="KW-0812">Transmembrane</keyword>
<keyword evidence="6 20" id="KW-0813">Transport</keyword>
<keyword evidence="16" id="KW-0186">Copper</keyword>
<dbReference type="Proteomes" id="UP000094969">
    <property type="component" value="Chromosome"/>
</dbReference>
<keyword evidence="17 22" id="KW-0472">Membrane</keyword>
<evidence type="ECO:0000256" key="11">
    <source>
        <dbReference type="ARBA" id="ARBA00022723"/>
    </source>
</evidence>
<dbReference type="PANTHER" id="PTHR10422:SF29">
    <property type="entry name" value="CYTOCHROME C OXIDASE SUBUNIT 1 HOMOLOG, BACTEROID"/>
    <property type="match status" value="1"/>
</dbReference>
<comment type="cofactor">
    <cofactor evidence="19">
        <name>heme</name>
        <dbReference type="ChEBI" id="CHEBI:30413"/>
    </cofactor>
    <text evidence="19">Binds 2 heme groups per subunit, denoted as high- and low-spin.</text>
</comment>
<reference evidence="24 25" key="1">
    <citation type="journal article" date="2015" name="Antonie Van Leeuwenhoek">
        <title>Bosea vaviloviae sp. nov., a new species of slow-growing rhizobia isolated from nodules of the relict species Vavilovia formosa (Stev.) Fed.</title>
        <authorList>
            <person name="Safronova V.I."/>
            <person name="Kuznetsova I.G."/>
            <person name="Sazanova A.L."/>
            <person name="Kimeklis A.K."/>
            <person name="Belimov A.A."/>
            <person name="Andronov E.E."/>
            <person name="Pinaev A.G."/>
            <person name="Chizhevskaya E.P."/>
            <person name="Pukhaev A.R."/>
            <person name="Popov K.P."/>
            <person name="Willems A."/>
            <person name="Tikhonovich I.A."/>
        </authorList>
    </citation>
    <scope>NUCLEOTIDE SEQUENCE [LARGE SCALE GENOMIC DNA]</scope>
    <source>
        <strain evidence="24 25">Vaf18</strain>
    </source>
</reference>
<sequence length="553" mass="61951">MVAELTIAERQNAITVSLLVALCGLAMAIAGHDDPLGVHGVIVLLAGLGGVFLVLSKYFEPEPSDERLTRYYDDPTKVGIVLSLAWAVVGMFFGVWVAALLAWPDLTFDAAWASFGRLRPIHTSGVIFGFGGNALIATSFHVLQRTTRARLPDQFSPWFVLLGYNLFCVLAASGYLMGLTQSKEYAEPEWYADIWLVIVWVTYFLIYIRTLQRRKEPHIYVANWYYMAFILVVAVLHIVNNLAIPVSFGHAKSYSLFSGVQDAMTQWWYGHNAVAFFLTAGFLGMMYYYLPKRAGRPIYSYRLSIISFWGITFMYMWAGSHHLHYTALPQWVQTLGMTFSVVLLVPSWASAGNALLTLNGAWHKVRDDATLRFMMVAAIFYGLVTFEGSFMAIRAVNSLSHYTDWTVGHVHVGALGWVAMITFGSFYALVPSMWKVERMYSPKLVEVHFWLALAGTVIYVFAMWNSGIIQGLMWRTYNDSGTLAYSFTDSVVAMHPYYISRMVGGLLFLTGAIVASYNVWMTIRMSRMRTATQGSEADQPALQGATPALQPGE</sequence>
<feature type="transmembrane region" description="Helical" evidence="22">
    <location>
        <begin position="338"/>
        <end position="361"/>
    </location>
</feature>
<feature type="region of interest" description="Disordered" evidence="21">
    <location>
        <begin position="534"/>
        <end position="553"/>
    </location>
</feature>
<feature type="transmembrane region" description="Helical" evidence="22">
    <location>
        <begin position="450"/>
        <end position="477"/>
    </location>
</feature>
<dbReference type="AlphaFoldDB" id="A0A1D7U397"/>
<feature type="transmembrane region" description="Helical" evidence="22">
    <location>
        <begin position="36"/>
        <end position="59"/>
    </location>
</feature>
<comment type="catalytic activity">
    <reaction evidence="18">
        <text>4 Fe(II)-[cytochrome c] + O2 + 8 H(+)(in) = 4 Fe(III)-[cytochrome c] + 2 H2O + 4 H(+)(out)</text>
        <dbReference type="Rhea" id="RHEA:11436"/>
        <dbReference type="Rhea" id="RHEA-COMP:10350"/>
        <dbReference type="Rhea" id="RHEA-COMP:14399"/>
        <dbReference type="ChEBI" id="CHEBI:15377"/>
        <dbReference type="ChEBI" id="CHEBI:15378"/>
        <dbReference type="ChEBI" id="CHEBI:15379"/>
        <dbReference type="ChEBI" id="CHEBI:29033"/>
        <dbReference type="ChEBI" id="CHEBI:29034"/>
        <dbReference type="EC" id="7.1.1.9"/>
    </reaction>
</comment>
<evidence type="ECO:0000259" key="23">
    <source>
        <dbReference type="PROSITE" id="PS50855"/>
    </source>
</evidence>
<feature type="transmembrane region" description="Helical" evidence="22">
    <location>
        <begin position="12"/>
        <end position="30"/>
    </location>
</feature>
<evidence type="ECO:0000256" key="16">
    <source>
        <dbReference type="ARBA" id="ARBA00023008"/>
    </source>
</evidence>
<keyword evidence="8 19" id="KW-0349">Heme</keyword>
<dbReference type="EC" id="7.1.1.9" evidence="5"/>
<dbReference type="EMBL" id="CP017147">
    <property type="protein sequence ID" value="AOO81843.1"/>
    <property type="molecule type" value="Genomic_DNA"/>
</dbReference>
<comment type="subcellular location">
    <subcellularLocation>
        <location evidence="2">Cell membrane</location>
        <topology evidence="2">Multi-pass membrane protein</topology>
    </subcellularLocation>
</comment>
<comment type="cofactor">
    <cofactor evidence="19">
        <name>Cu(2+)</name>
        <dbReference type="ChEBI" id="CHEBI:29036"/>
    </cofactor>
    <text evidence="19">Binds 1 copper ion per subunit, denoted as copper B.</text>
</comment>
<evidence type="ECO:0000256" key="3">
    <source>
        <dbReference type="ARBA" id="ARBA00004673"/>
    </source>
</evidence>
<feature type="transmembrane region" description="Helical" evidence="22">
    <location>
        <begin position="408"/>
        <end position="430"/>
    </location>
</feature>
<keyword evidence="12" id="KW-1278">Translocase</keyword>
<comment type="similarity">
    <text evidence="4 20">Belongs to the heme-copper respiratory oxidase family.</text>
</comment>
<dbReference type="GO" id="GO:0015990">
    <property type="term" value="P:electron transport coupled proton transport"/>
    <property type="evidence" value="ECO:0007669"/>
    <property type="project" value="TreeGrafter"/>
</dbReference>
<dbReference type="GO" id="GO:0046872">
    <property type="term" value="F:metal ion binding"/>
    <property type="evidence" value="ECO:0007669"/>
    <property type="project" value="UniProtKB-KW"/>
</dbReference>
<evidence type="ECO:0000256" key="13">
    <source>
        <dbReference type="ARBA" id="ARBA00022982"/>
    </source>
</evidence>
<dbReference type="Gene3D" id="1.20.210.10">
    <property type="entry name" value="Cytochrome c oxidase-like, subunit I domain"/>
    <property type="match status" value="1"/>
</dbReference>
<dbReference type="InterPro" id="IPR023616">
    <property type="entry name" value="Cyt_c_oxase-like_su1_dom"/>
</dbReference>
<dbReference type="CDD" id="cd01661">
    <property type="entry name" value="cbb3_Oxidase_I"/>
    <property type="match status" value="1"/>
</dbReference>
<dbReference type="GO" id="GO:0006119">
    <property type="term" value="P:oxidative phosphorylation"/>
    <property type="evidence" value="ECO:0007669"/>
    <property type="project" value="UniProtKB-UniPathway"/>
</dbReference>
<dbReference type="InterPro" id="IPR004677">
    <property type="entry name" value="Cyt_c_oxidase_cbb3_su1"/>
</dbReference>
<comment type="pathway">
    <text evidence="3">Energy metabolism; oxidative phosphorylation.</text>
</comment>
<feature type="transmembrane region" description="Helical" evidence="22">
    <location>
        <begin position="190"/>
        <end position="211"/>
    </location>
</feature>
<evidence type="ECO:0000256" key="21">
    <source>
        <dbReference type="SAM" id="MobiDB-lite"/>
    </source>
</evidence>
<evidence type="ECO:0000313" key="24">
    <source>
        <dbReference type="EMBL" id="AOO81843.1"/>
    </source>
</evidence>
<feature type="transmembrane region" description="Helical" evidence="22">
    <location>
        <begin position="155"/>
        <end position="178"/>
    </location>
</feature>
<evidence type="ECO:0000256" key="10">
    <source>
        <dbReference type="ARBA" id="ARBA00022692"/>
    </source>
</evidence>
<dbReference type="InterPro" id="IPR036927">
    <property type="entry name" value="Cyt_c_oxase-like_su1_sf"/>
</dbReference>
<feature type="transmembrane region" description="Helical" evidence="22">
    <location>
        <begin position="497"/>
        <end position="520"/>
    </location>
</feature>
<evidence type="ECO:0000256" key="9">
    <source>
        <dbReference type="ARBA" id="ARBA00022660"/>
    </source>
</evidence>
<keyword evidence="9 20" id="KW-0679">Respiratory chain</keyword>
<dbReference type="GO" id="GO:0020037">
    <property type="term" value="F:heme binding"/>
    <property type="evidence" value="ECO:0007669"/>
    <property type="project" value="InterPro"/>
</dbReference>
<feature type="transmembrane region" description="Helical" evidence="22">
    <location>
        <begin position="123"/>
        <end position="143"/>
    </location>
</feature>
<dbReference type="InterPro" id="IPR023615">
    <property type="entry name" value="Cyt_c_Oxase_su1_BS"/>
</dbReference>
<dbReference type="UniPathway" id="UPA00705"/>
<feature type="binding site" evidence="19">
    <location>
        <position position="322"/>
    </location>
    <ligand>
        <name>Cu cation</name>
        <dbReference type="ChEBI" id="CHEBI:23378"/>
        <label>B</label>
    </ligand>
</feature>
<evidence type="ECO:0000256" key="12">
    <source>
        <dbReference type="ARBA" id="ARBA00022967"/>
    </source>
</evidence>
<dbReference type="KEGG" id="bvv:BHK69_16560"/>
<evidence type="ECO:0000256" key="7">
    <source>
        <dbReference type="ARBA" id="ARBA00022475"/>
    </source>
</evidence>
<protein>
    <recommendedName>
        <fullName evidence="5">cytochrome-c oxidase</fullName>
        <ecNumber evidence="5">7.1.1.9</ecNumber>
    </recommendedName>
</protein>
<organism evidence="24 25">
    <name type="scientific">Bosea vaviloviae</name>
    <dbReference type="NCBI Taxonomy" id="1526658"/>
    <lineage>
        <taxon>Bacteria</taxon>
        <taxon>Pseudomonadati</taxon>
        <taxon>Pseudomonadota</taxon>
        <taxon>Alphaproteobacteria</taxon>
        <taxon>Hyphomicrobiales</taxon>
        <taxon>Boseaceae</taxon>
        <taxon>Bosea</taxon>
    </lineage>
</organism>
<name>A0A1D7U397_9HYPH</name>
<evidence type="ECO:0000256" key="15">
    <source>
        <dbReference type="ARBA" id="ARBA00023004"/>
    </source>
</evidence>
<evidence type="ECO:0000256" key="14">
    <source>
        <dbReference type="ARBA" id="ARBA00022989"/>
    </source>
</evidence>
<feature type="transmembrane region" description="Helical" evidence="22">
    <location>
        <begin position="268"/>
        <end position="289"/>
    </location>
</feature>
<evidence type="ECO:0000256" key="4">
    <source>
        <dbReference type="ARBA" id="ARBA00009578"/>
    </source>
</evidence>
<keyword evidence="14 22" id="KW-1133">Transmembrane helix</keyword>
<keyword evidence="7" id="KW-1003">Cell membrane</keyword>
<feature type="binding site" evidence="19">
    <location>
        <position position="271"/>
    </location>
    <ligand>
        <name>Cu cation</name>
        <dbReference type="ChEBI" id="CHEBI:23378"/>
        <label>B</label>
    </ligand>
</feature>
<evidence type="ECO:0000256" key="19">
    <source>
        <dbReference type="PIRSR" id="PIRSR604677-50"/>
    </source>
</evidence>
<dbReference type="InterPro" id="IPR000883">
    <property type="entry name" value="Cyt_C_Oxase_1"/>
</dbReference>
<dbReference type="STRING" id="1526658.BHK69_16560"/>
<evidence type="ECO:0000256" key="5">
    <source>
        <dbReference type="ARBA" id="ARBA00012949"/>
    </source>
</evidence>
<evidence type="ECO:0000313" key="25">
    <source>
        <dbReference type="Proteomes" id="UP000094969"/>
    </source>
</evidence>
<feature type="domain" description="Cytochrome oxidase subunit I profile" evidence="23">
    <location>
        <begin position="1"/>
        <end position="553"/>
    </location>
</feature>
<keyword evidence="25" id="KW-1185">Reference proteome</keyword>
<evidence type="ECO:0000256" key="18">
    <source>
        <dbReference type="ARBA" id="ARBA00047816"/>
    </source>
</evidence>
<gene>
    <name evidence="24" type="ORF">BHK69_16560</name>
</gene>
<evidence type="ECO:0000256" key="6">
    <source>
        <dbReference type="ARBA" id="ARBA00022448"/>
    </source>
</evidence>
<dbReference type="OrthoDB" id="9806838at2"/>
<accession>A0A1D7U397</accession>
<feature type="binding site" description="axial binding residue" evidence="19">
    <location>
        <position position="409"/>
    </location>
    <ligand>
        <name>heme b</name>
        <dbReference type="ChEBI" id="CHEBI:60344"/>
        <label>2; high-spin</label>
    </ligand>
    <ligandPart>
        <name>Fe</name>
        <dbReference type="ChEBI" id="CHEBI:18248"/>
    </ligandPart>
</feature>
<dbReference type="NCBIfam" id="TIGR00780">
    <property type="entry name" value="ccoN"/>
    <property type="match status" value="1"/>
</dbReference>
<dbReference type="GO" id="GO:0004129">
    <property type="term" value="F:cytochrome-c oxidase activity"/>
    <property type="evidence" value="ECO:0007669"/>
    <property type="project" value="UniProtKB-EC"/>
</dbReference>
<feature type="transmembrane region" description="Helical" evidence="22">
    <location>
        <begin position="301"/>
        <end position="318"/>
    </location>
</feature>
<feature type="binding site" description="axial binding residue" evidence="19">
    <location>
        <position position="411"/>
    </location>
    <ligand>
        <name>heme b</name>
        <dbReference type="ChEBI" id="CHEBI:60344"/>
        <label>1; low-spin</label>
    </ligand>
    <ligandPart>
        <name>Fe</name>
        <dbReference type="ChEBI" id="CHEBI:18248"/>
    </ligandPart>
</feature>
<feature type="binding site" description="axial binding residue" evidence="19">
    <location>
        <position position="122"/>
    </location>
    <ligand>
        <name>heme b</name>
        <dbReference type="ChEBI" id="CHEBI:60344"/>
        <label>1; low-spin</label>
    </ligand>
    <ligandPart>
        <name>Fe</name>
        <dbReference type="ChEBI" id="CHEBI:18248"/>
    </ligandPart>
</feature>
<dbReference type="GO" id="GO:0022904">
    <property type="term" value="P:respiratory electron transport chain"/>
    <property type="evidence" value="ECO:0007669"/>
    <property type="project" value="TreeGrafter"/>
</dbReference>
<dbReference type="PROSITE" id="PS50855">
    <property type="entry name" value="COX1"/>
    <property type="match status" value="1"/>
</dbReference>
<evidence type="ECO:0000256" key="17">
    <source>
        <dbReference type="ARBA" id="ARBA00023136"/>
    </source>
</evidence>
<dbReference type="Pfam" id="PF00115">
    <property type="entry name" value="COX1"/>
    <property type="match status" value="1"/>
</dbReference>
<dbReference type="RefSeq" id="WP_069691053.1">
    <property type="nucleotide sequence ID" value="NZ_CP017147.1"/>
</dbReference>
<feature type="binding site" evidence="19">
    <location>
        <position position="321"/>
    </location>
    <ligand>
        <name>Cu cation</name>
        <dbReference type="ChEBI" id="CHEBI:23378"/>
        <label>B</label>
    </ligand>
</feature>
<dbReference type="PROSITE" id="PS00077">
    <property type="entry name" value="COX1_CUB"/>
    <property type="match status" value="1"/>
</dbReference>
<proteinExistence type="inferred from homology"/>
<feature type="transmembrane region" description="Helical" evidence="22">
    <location>
        <begin position="223"/>
        <end position="248"/>
    </location>
</feature>
<evidence type="ECO:0000256" key="22">
    <source>
        <dbReference type="SAM" id="Phobius"/>
    </source>
</evidence>
<dbReference type="PANTHER" id="PTHR10422">
    <property type="entry name" value="CYTOCHROME C OXIDASE SUBUNIT 1"/>
    <property type="match status" value="1"/>
</dbReference>
<feature type="transmembrane region" description="Helical" evidence="22">
    <location>
        <begin position="373"/>
        <end position="396"/>
    </location>
</feature>
<evidence type="ECO:0000256" key="1">
    <source>
        <dbReference type="ARBA" id="ARBA00001970"/>
    </source>
</evidence>
<evidence type="ECO:0000256" key="2">
    <source>
        <dbReference type="ARBA" id="ARBA00004651"/>
    </source>
</evidence>
<dbReference type="SUPFAM" id="SSF81442">
    <property type="entry name" value="Cytochrome c oxidase subunit I-like"/>
    <property type="match status" value="1"/>
</dbReference>